<protein>
    <recommendedName>
        <fullName evidence="3">Tetratricopeptide repeat protein</fullName>
    </recommendedName>
</protein>
<organism evidence="1 2">
    <name type="scientific">Actinomyces oris</name>
    <dbReference type="NCBI Taxonomy" id="544580"/>
    <lineage>
        <taxon>Bacteria</taxon>
        <taxon>Bacillati</taxon>
        <taxon>Actinomycetota</taxon>
        <taxon>Actinomycetes</taxon>
        <taxon>Actinomycetales</taxon>
        <taxon>Actinomycetaceae</taxon>
        <taxon>Actinomyces</taxon>
    </lineage>
</organism>
<evidence type="ECO:0000313" key="1">
    <source>
        <dbReference type="EMBL" id="OLO57202.1"/>
    </source>
</evidence>
<name>A0A1Q8W4F3_9ACTO</name>
<gene>
    <name evidence="1" type="ORF">BKH30_00215</name>
</gene>
<dbReference type="InterPro" id="IPR011990">
    <property type="entry name" value="TPR-like_helical_dom_sf"/>
</dbReference>
<dbReference type="AlphaFoldDB" id="A0A1Q8W4F3"/>
<accession>A0A1Q8W4F3</accession>
<reference evidence="1 2" key="1">
    <citation type="submission" date="2016-12" db="EMBL/GenBank/DDBJ databases">
        <title>Genomic comparison of strains in the 'Actinomyces naeslundii' group.</title>
        <authorList>
            <person name="Mughal S.R."/>
            <person name="Do T."/>
            <person name="Gilbert S.C."/>
            <person name="Witherden E.A."/>
            <person name="Didelot X."/>
            <person name="Beighton D."/>
        </authorList>
    </citation>
    <scope>NUCLEOTIDE SEQUENCE [LARGE SCALE GENOMIC DNA]</scope>
    <source>
        <strain evidence="1 2">S24V</strain>
    </source>
</reference>
<dbReference type="Gene3D" id="1.25.40.10">
    <property type="entry name" value="Tetratricopeptide repeat domain"/>
    <property type="match status" value="1"/>
</dbReference>
<comment type="caution">
    <text evidence="1">The sequence shown here is derived from an EMBL/GenBank/DDBJ whole genome shotgun (WGS) entry which is preliminary data.</text>
</comment>
<feature type="non-terminal residue" evidence="1">
    <location>
        <position position="1"/>
    </location>
</feature>
<sequence>PNLARSLKKLAKLLCDAERTDEALDAARKATALYRSFTHKHPSTFSRDLADALDTYANILERSGNTKEAAHIRQERDEVLKRIEEMEAGDN</sequence>
<proteinExistence type="predicted"/>
<dbReference type="EMBL" id="MSKI01000003">
    <property type="protein sequence ID" value="OLO57202.1"/>
    <property type="molecule type" value="Genomic_DNA"/>
</dbReference>
<evidence type="ECO:0008006" key="3">
    <source>
        <dbReference type="Google" id="ProtNLM"/>
    </source>
</evidence>
<evidence type="ECO:0000313" key="2">
    <source>
        <dbReference type="Proteomes" id="UP000186855"/>
    </source>
</evidence>
<dbReference type="SUPFAM" id="SSF48452">
    <property type="entry name" value="TPR-like"/>
    <property type="match status" value="1"/>
</dbReference>
<dbReference type="Proteomes" id="UP000186855">
    <property type="component" value="Unassembled WGS sequence"/>
</dbReference>